<gene>
    <name evidence="6" type="primary">rsmH</name>
    <name evidence="8" type="ORF">COV49_00310</name>
</gene>
<evidence type="ECO:0000256" key="7">
    <source>
        <dbReference type="SAM" id="MobiDB-lite"/>
    </source>
</evidence>
<reference evidence="8 9" key="1">
    <citation type="submission" date="2017-09" db="EMBL/GenBank/DDBJ databases">
        <title>Depth-based differentiation of microbial function through sediment-hosted aquifers and enrichment of novel symbionts in the deep terrestrial subsurface.</title>
        <authorList>
            <person name="Probst A.J."/>
            <person name="Ladd B."/>
            <person name="Jarett J.K."/>
            <person name="Geller-Mcgrath D.E."/>
            <person name="Sieber C.M."/>
            <person name="Emerson J.B."/>
            <person name="Anantharaman K."/>
            <person name="Thomas B.C."/>
            <person name="Malmstrom R."/>
            <person name="Stieglmeier M."/>
            <person name="Klingl A."/>
            <person name="Woyke T."/>
            <person name="Ryan C.M."/>
            <person name="Banfield J.F."/>
        </authorList>
    </citation>
    <scope>NUCLEOTIDE SEQUENCE [LARGE SCALE GENOMIC DNA]</scope>
    <source>
        <strain evidence="8">CG11_big_fil_rev_8_21_14_0_20_39_10</strain>
    </source>
</reference>
<keyword evidence="2 6" id="KW-0698">rRNA processing</keyword>
<evidence type="ECO:0000256" key="1">
    <source>
        <dbReference type="ARBA" id="ARBA00010396"/>
    </source>
</evidence>
<evidence type="ECO:0000313" key="9">
    <source>
        <dbReference type="Proteomes" id="UP000230869"/>
    </source>
</evidence>
<comment type="similarity">
    <text evidence="1 6">Belongs to the methyltransferase superfamily. RsmH family.</text>
</comment>
<dbReference type="Gene3D" id="3.40.50.150">
    <property type="entry name" value="Vaccinia Virus protein VP39"/>
    <property type="match status" value="1"/>
</dbReference>
<feature type="binding site" evidence="6">
    <location>
        <position position="106"/>
    </location>
    <ligand>
        <name>S-adenosyl-L-methionine</name>
        <dbReference type="ChEBI" id="CHEBI:59789"/>
    </ligand>
</feature>
<feature type="binding site" evidence="6">
    <location>
        <position position="81"/>
    </location>
    <ligand>
        <name>S-adenosyl-L-methionine</name>
        <dbReference type="ChEBI" id="CHEBI:59789"/>
    </ligand>
</feature>
<dbReference type="InterPro" id="IPR023397">
    <property type="entry name" value="SAM-dep_MeTrfase_MraW_recog"/>
</dbReference>
<evidence type="ECO:0000256" key="5">
    <source>
        <dbReference type="ARBA" id="ARBA00022691"/>
    </source>
</evidence>
<comment type="function">
    <text evidence="6">Specifically methylates the N4 position of cytidine in position 1402 (C1402) of 16S rRNA.</text>
</comment>
<dbReference type="Gene3D" id="1.10.150.170">
    <property type="entry name" value="Putative methyltransferase TM0872, insert domain"/>
    <property type="match status" value="1"/>
</dbReference>
<dbReference type="EMBL" id="PCWW01000007">
    <property type="protein sequence ID" value="PIR14019.1"/>
    <property type="molecule type" value="Genomic_DNA"/>
</dbReference>
<dbReference type="GO" id="GO:0071424">
    <property type="term" value="F:rRNA (cytosine-N4-)-methyltransferase activity"/>
    <property type="evidence" value="ECO:0007669"/>
    <property type="project" value="UniProtKB-UniRule"/>
</dbReference>
<evidence type="ECO:0000256" key="4">
    <source>
        <dbReference type="ARBA" id="ARBA00022679"/>
    </source>
</evidence>
<dbReference type="CDD" id="cd02440">
    <property type="entry name" value="AdoMet_MTases"/>
    <property type="match status" value="1"/>
</dbReference>
<dbReference type="Proteomes" id="UP000230869">
    <property type="component" value="Unassembled WGS sequence"/>
</dbReference>
<dbReference type="PIRSF" id="PIRSF004486">
    <property type="entry name" value="MraW"/>
    <property type="match status" value="1"/>
</dbReference>
<dbReference type="EC" id="2.1.1.199" evidence="6"/>
<dbReference type="Pfam" id="PF01795">
    <property type="entry name" value="Methyltransf_5"/>
    <property type="match status" value="1"/>
</dbReference>
<comment type="caution">
    <text evidence="8">The sequence shown here is derived from an EMBL/GenBank/DDBJ whole genome shotgun (WGS) entry which is preliminary data.</text>
</comment>
<dbReference type="GO" id="GO:0070475">
    <property type="term" value="P:rRNA base methylation"/>
    <property type="evidence" value="ECO:0007669"/>
    <property type="project" value="UniProtKB-UniRule"/>
</dbReference>
<sequence length="325" mass="37271">MKYEHIPVMLKEVMEFLNPKEGRFYIDCTLGGGGYTFELAKKAGKRGWVLAIDLDKLAIKNAESRMLNDKLHNVILINENFKDLSQIVQDNYEKTRVNRFDGIVFDLGLSSAQLQDRSRGFSFLVDAPIDMAFGYNEINEKKRISTNNNTEFIINKFREEKLVKIFFEFGEEKFARRIAKAIAGARRRAPIKTTGELVKIIEEAVPKKFQRGKIHPATRTFQALRIATNNELDNLIQALPAAMELLKPGGKIAVVSYHSLEDRIVKRFFRQEARDCFCPPEIPICQCRHEARLKILTKKPVGPSEEEVKNNPRARSAKMRVAERV</sequence>
<dbReference type="SUPFAM" id="SSF81799">
    <property type="entry name" value="Putative methyltransferase TM0872, insert domain"/>
    <property type="match status" value="1"/>
</dbReference>
<evidence type="ECO:0000313" key="8">
    <source>
        <dbReference type="EMBL" id="PIR14019.1"/>
    </source>
</evidence>
<feature type="region of interest" description="Disordered" evidence="7">
    <location>
        <begin position="303"/>
        <end position="325"/>
    </location>
</feature>
<dbReference type="InterPro" id="IPR029063">
    <property type="entry name" value="SAM-dependent_MTases_sf"/>
</dbReference>
<dbReference type="NCBIfam" id="TIGR00006">
    <property type="entry name" value="16S rRNA (cytosine(1402)-N(4))-methyltransferase RsmH"/>
    <property type="match status" value="1"/>
</dbReference>
<name>A0A2M6KAI6_9BACT</name>
<protein>
    <recommendedName>
        <fullName evidence="6">Ribosomal RNA small subunit methyltransferase H</fullName>
        <ecNumber evidence="6">2.1.1.199</ecNumber>
    </recommendedName>
    <alternativeName>
        <fullName evidence="6">16S rRNA m(4)C1402 methyltransferase</fullName>
    </alternativeName>
    <alternativeName>
        <fullName evidence="6">rRNA (cytosine-N(4)-)-methyltransferase RsmH</fullName>
    </alternativeName>
</protein>
<organism evidence="8 9">
    <name type="scientific">Candidatus Falkowbacteria bacterium CG11_big_fil_rev_8_21_14_0_20_39_10</name>
    <dbReference type="NCBI Taxonomy" id="1974570"/>
    <lineage>
        <taxon>Bacteria</taxon>
        <taxon>Candidatus Falkowiibacteriota</taxon>
    </lineage>
</organism>
<feature type="binding site" evidence="6">
    <location>
        <begin position="33"/>
        <end position="35"/>
    </location>
    <ligand>
        <name>S-adenosyl-L-methionine</name>
        <dbReference type="ChEBI" id="CHEBI:59789"/>
    </ligand>
</feature>
<keyword evidence="3 6" id="KW-0489">Methyltransferase</keyword>
<keyword evidence="6" id="KW-0963">Cytoplasm</keyword>
<comment type="catalytic activity">
    <reaction evidence="6">
        <text>cytidine(1402) in 16S rRNA + S-adenosyl-L-methionine = N(4)-methylcytidine(1402) in 16S rRNA + S-adenosyl-L-homocysteine + H(+)</text>
        <dbReference type="Rhea" id="RHEA:42928"/>
        <dbReference type="Rhea" id="RHEA-COMP:10286"/>
        <dbReference type="Rhea" id="RHEA-COMP:10287"/>
        <dbReference type="ChEBI" id="CHEBI:15378"/>
        <dbReference type="ChEBI" id="CHEBI:57856"/>
        <dbReference type="ChEBI" id="CHEBI:59789"/>
        <dbReference type="ChEBI" id="CHEBI:74506"/>
        <dbReference type="ChEBI" id="CHEBI:82748"/>
        <dbReference type="EC" id="2.1.1.199"/>
    </reaction>
</comment>
<accession>A0A2M6KAI6</accession>
<keyword evidence="4 6" id="KW-0808">Transferase</keyword>
<keyword evidence="5 6" id="KW-0949">S-adenosyl-L-methionine</keyword>
<evidence type="ECO:0000256" key="6">
    <source>
        <dbReference type="HAMAP-Rule" id="MF_01007"/>
    </source>
</evidence>
<proteinExistence type="inferred from homology"/>
<dbReference type="InterPro" id="IPR002903">
    <property type="entry name" value="RsmH"/>
</dbReference>
<dbReference type="HAMAP" id="MF_01007">
    <property type="entry name" value="16SrRNA_methyltr_H"/>
    <property type="match status" value="1"/>
</dbReference>
<dbReference type="PANTHER" id="PTHR11265">
    <property type="entry name" value="S-ADENOSYL-METHYLTRANSFERASE MRAW"/>
    <property type="match status" value="1"/>
</dbReference>
<feature type="binding site" evidence="6">
    <location>
        <position position="53"/>
    </location>
    <ligand>
        <name>S-adenosyl-L-methionine</name>
        <dbReference type="ChEBI" id="CHEBI:59789"/>
    </ligand>
</feature>
<dbReference type="SUPFAM" id="SSF53335">
    <property type="entry name" value="S-adenosyl-L-methionine-dependent methyltransferases"/>
    <property type="match status" value="1"/>
</dbReference>
<evidence type="ECO:0000256" key="2">
    <source>
        <dbReference type="ARBA" id="ARBA00022552"/>
    </source>
</evidence>
<dbReference type="AlphaFoldDB" id="A0A2M6KAI6"/>
<comment type="subcellular location">
    <subcellularLocation>
        <location evidence="6">Cytoplasm</location>
    </subcellularLocation>
</comment>
<dbReference type="PANTHER" id="PTHR11265:SF0">
    <property type="entry name" value="12S RRNA N4-METHYLCYTIDINE METHYLTRANSFERASE"/>
    <property type="match status" value="1"/>
</dbReference>
<evidence type="ECO:0000256" key="3">
    <source>
        <dbReference type="ARBA" id="ARBA00022603"/>
    </source>
</evidence>
<dbReference type="GO" id="GO:0005737">
    <property type="term" value="C:cytoplasm"/>
    <property type="evidence" value="ECO:0007669"/>
    <property type="project" value="UniProtKB-SubCell"/>
</dbReference>
<feature type="binding site" evidence="6">
    <location>
        <position position="113"/>
    </location>
    <ligand>
        <name>S-adenosyl-L-methionine</name>
        <dbReference type="ChEBI" id="CHEBI:59789"/>
    </ligand>
</feature>